<dbReference type="Proteomes" id="UP001148018">
    <property type="component" value="Unassembled WGS sequence"/>
</dbReference>
<dbReference type="PROSITE" id="PS51019">
    <property type="entry name" value="REELIN"/>
    <property type="match status" value="1"/>
</dbReference>
<dbReference type="InterPro" id="IPR002861">
    <property type="entry name" value="Reeler_dom"/>
</dbReference>
<feature type="signal peptide" evidence="1">
    <location>
        <begin position="1"/>
        <end position="18"/>
    </location>
</feature>
<dbReference type="GO" id="GO:0007155">
    <property type="term" value="P:cell adhesion"/>
    <property type="evidence" value="ECO:0007669"/>
    <property type="project" value="TreeGrafter"/>
</dbReference>
<dbReference type="CDD" id="cd08544">
    <property type="entry name" value="Reeler"/>
    <property type="match status" value="1"/>
</dbReference>
<dbReference type="AlphaFoldDB" id="A0A9Q0DSG1"/>
<sequence length="174" mass="19488">MTGSVLRAVVLLWCSVSAGSCNTFAFTEEPSERAAAGRGDFAGHCARILRAQGPRKEGYHNDFRLRVEGDPESYHPGSTYRVTLVASSPAYFRGFTLIALKEGRQGDQEEDFAGHFQIIDEEDTQFMTNCPPAVTESTPRRRTSIHVFWTAPPSGSGCVTLKYVYYIRYLLHWN</sequence>
<dbReference type="OrthoDB" id="347314at2759"/>
<dbReference type="Gene3D" id="2.60.40.4060">
    <property type="entry name" value="Reeler domain"/>
    <property type="match status" value="1"/>
</dbReference>
<accession>A0A9Q0DSG1</accession>
<dbReference type="PROSITE" id="PS51257">
    <property type="entry name" value="PROKAR_LIPOPROTEIN"/>
    <property type="match status" value="1"/>
</dbReference>
<feature type="chain" id="PRO_5040125053" description="Reelin domain-containing protein" evidence="1">
    <location>
        <begin position="19"/>
        <end position="174"/>
    </location>
</feature>
<gene>
    <name evidence="3" type="ORF">NHX12_005922</name>
</gene>
<dbReference type="Pfam" id="PF02014">
    <property type="entry name" value="Reeler"/>
    <property type="match status" value="1"/>
</dbReference>
<evidence type="ECO:0000259" key="2">
    <source>
        <dbReference type="PROSITE" id="PS51019"/>
    </source>
</evidence>
<evidence type="ECO:0000313" key="3">
    <source>
        <dbReference type="EMBL" id="KAJ3593588.1"/>
    </source>
</evidence>
<organism evidence="3 4">
    <name type="scientific">Muraenolepis orangiensis</name>
    <name type="common">Patagonian moray cod</name>
    <dbReference type="NCBI Taxonomy" id="630683"/>
    <lineage>
        <taxon>Eukaryota</taxon>
        <taxon>Metazoa</taxon>
        <taxon>Chordata</taxon>
        <taxon>Craniata</taxon>
        <taxon>Vertebrata</taxon>
        <taxon>Euteleostomi</taxon>
        <taxon>Actinopterygii</taxon>
        <taxon>Neopterygii</taxon>
        <taxon>Teleostei</taxon>
        <taxon>Neoteleostei</taxon>
        <taxon>Acanthomorphata</taxon>
        <taxon>Zeiogadaria</taxon>
        <taxon>Gadariae</taxon>
        <taxon>Gadiformes</taxon>
        <taxon>Muraenolepidoidei</taxon>
        <taxon>Muraenolepididae</taxon>
        <taxon>Muraenolepis</taxon>
    </lineage>
</organism>
<dbReference type="GO" id="GO:0031012">
    <property type="term" value="C:extracellular matrix"/>
    <property type="evidence" value="ECO:0007669"/>
    <property type="project" value="TreeGrafter"/>
</dbReference>
<evidence type="ECO:0000313" key="4">
    <source>
        <dbReference type="Proteomes" id="UP001148018"/>
    </source>
</evidence>
<proteinExistence type="predicted"/>
<dbReference type="InterPro" id="IPR051418">
    <property type="entry name" value="Spondin/Thrombospondin_T1"/>
</dbReference>
<name>A0A9Q0DSG1_9TELE</name>
<reference evidence="3" key="1">
    <citation type="submission" date="2022-07" db="EMBL/GenBank/DDBJ databases">
        <title>Chromosome-level genome of Muraenolepis orangiensis.</title>
        <authorList>
            <person name="Kim J."/>
        </authorList>
    </citation>
    <scope>NUCLEOTIDE SEQUENCE</scope>
    <source>
        <strain evidence="3">KU_S4_2022</strain>
        <tissue evidence="3">Muscle</tissue>
    </source>
</reference>
<protein>
    <recommendedName>
        <fullName evidence="2">Reelin domain-containing protein</fullName>
    </recommendedName>
</protein>
<feature type="domain" description="Reelin" evidence="2">
    <location>
        <begin position="30"/>
        <end position="174"/>
    </location>
</feature>
<keyword evidence="4" id="KW-1185">Reference proteome</keyword>
<dbReference type="InterPro" id="IPR042307">
    <property type="entry name" value="Reeler_sf"/>
</dbReference>
<dbReference type="FunFam" id="2.60.40.4060:FF:000002">
    <property type="entry name" value="Spondin-1"/>
    <property type="match status" value="1"/>
</dbReference>
<dbReference type="EMBL" id="JANIIK010000112">
    <property type="protein sequence ID" value="KAJ3593588.1"/>
    <property type="molecule type" value="Genomic_DNA"/>
</dbReference>
<dbReference type="PANTHER" id="PTHR11311:SF16">
    <property type="entry name" value="SPONDIN-1"/>
    <property type="match status" value="1"/>
</dbReference>
<dbReference type="PANTHER" id="PTHR11311">
    <property type="entry name" value="SPONDIN"/>
    <property type="match status" value="1"/>
</dbReference>
<evidence type="ECO:0000256" key="1">
    <source>
        <dbReference type="SAM" id="SignalP"/>
    </source>
</evidence>
<keyword evidence="1" id="KW-0732">Signal</keyword>
<comment type="caution">
    <text evidence="3">The sequence shown here is derived from an EMBL/GenBank/DDBJ whole genome shotgun (WGS) entry which is preliminary data.</text>
</comment>